<evidence type="ECO:0000256" key="5">
    <source>
        <dbReference type="ARBA" id="ARBA00022989"/>
    </source>
</evidence>
<sequence length="100" mass="11091">MEKKVRGFTLLEMVIVILIISVLFLLVVPNIQKTLTIVNHKGCQALEKIGDSAILQYKLAHDRLPNSVNELVSEGLLSESQLTCDGSKHLIIQNGQAKIR</sequence>
<evidence type="ECO:0000256" key="1">
    <source>
        <dbReference type="ARBA" id="ARBA00004162"/>
    </source>
</evidence>
<dbReference type="NCBIfam" id="TIGR02532">
    <property type="entry name" value="IV_pilin_GFxxxE"/>
    <property type="match status" value="1"/>
</dbReference>
<dbReference type="PIRSF" id="PIRSF029928">
    <property type="entry name" value="Late_competence_ComGC"/>
    <property type="match status" value="1"/>
</dbReference>
<keyword evidence="6 8" id="KW-0472">Membrane</keyword>
<dbReference type="Pfam" id="PF07963">
    <property type="entry name" value="N_methyl"/>
    <property type="match status" value="1"/>
</dbReference>
<dbReference type="EMBL" id="ADFR01000016">
    <property type="protein sequence ID" value="EFC05197.1"/>
    <property type="molecule type" value="Genomic_DNA"/>
</dbReference>
<dbReference type="OrthoDB" id="1798043at2"/>
<reference evidence="10" key="1">
    <citation type="submission" date="2009-12" db="EMBL/GenBank/DDBJ databases">
        <title>Sequence of Clostridiales genomosp. BVAB3 str. UPII9-5.</title>
        <authorList>
            <person name="Madupu R."/>
            <person name="Durkin A.S."/>
            <person name="Torralba M."/>
            <person name="Methe B."/>
            <person name="Sutton G.G."/>
            <person name="Strausberg R.L."/>
            <person name="Nelson K.E."/>
        </authorList>
    </citation>
    <scope>NUCLEOTIDE SEQUENCE [LARGE SCALE GENOMIC DNA]</scope>
    <source>
        <strain evidence="10">W1219</strain>
    </source>
</reference>
<protein>
    <submittedName>
        <fullName evidence="9">Prepilin-type cleavage/methylation N-terminal domain protein</fullName>
    </submittedName>
</protein>
<dbReference type="InterPro" id="IPR016940">
    <property type="entry name" value="ComGC"/>
</dbReference>
<dbReference type="GO" id="GO:0030420">
    <property type="term" value="P:establishment of competence for transformation"/>
    <property type="evidence" value="ECO:0007669"/>
    <property type="project" value="InterPro"/>
</dbReference>
<gene>
    <name evidence="9" type="ORF">HMPREF9013_0479</name>
</gene>
<keyword evidence="10" id="KW-1185">Reference proteome</keyword>
<proteinExistence type="inferred from homology"/>
<evidence type="ECO:0000256" key="6">
    <source>
        <dbReference type="ARBA" id="ARBA00023136"/>
    </source>
</evidence>
<evidence type="ECO:0000256" key="2">
    <source>
        <dbReference type="ARBA" id="ARBA00022475"/>
    </source>
</evidence>
<evidence type="ECO:0000256" key="8">
    <source>
        <dbReference type="SAM" id="Phobius"/>
    </source>
</evidence>
<comment type="caution">
    <text evidence="9">The sequence shown here is derived from an EMBL/GenBank/DDBJ whole genome shotgun (WGS) entry which is preliminary data.</text>
</comment>
<comment type="subcellular location">
    <subcellularLocation>
        <location evidence="1">Cell membrane</location>
        <topology evidence="1">Single-pass membrane protein</topology>
    </subcellularLocation>
</comment>
<evidence type="ECO:0000256" key="7">
    <source>
        <dbReference type="ARBA" id="ARBA00043982"/>
    </source>
</evidence>
<evidence type="ECO:0000256" key="4">
    <source>
        <dbReference type="ARBA" id="ARBA00022692"/>
    </source>
</evidence>
<dbReference type="InterPro" id="IPR045584">
    <property type="entry name" value="Pilin-like"/>
</dbReference>
<dbReference type="InterPro" id="IPR012902">
    <property type="entry name" value="N_methyl_site"/>
</dbReference>
<keyword evidence="5 8" id="KW-1133">Transmembrane helix</keyword>
<dbReference type="Gene3D" id="3.30.700.10">
    <property type="entry name" value="Glycoprotein, Type 4 Pilin"/>
    <property type="match status" value="1"/>
</dbReference>
<feature type="transmembrane region" description="Helical" evidence="8">
    <location>
        <begin position="7"/>
        <end position="28"/>
    </location>
</feature>
<accession>D2MQC8</accession>
<name>D2MQC8_9FIRM</name>
<evidence type="ECO:0000256" key="3">
    <source>
        <dbReference type="ARBA" id="ARBA00022481"/>
    </source>
</evidence>
<dbReference type="RefSeq" id="WP_006627591.1">
    <property type="nucleotide sequence ID" value="NZ_ADFR01000016.1"/>
</dbReference>
<dbReference type="PROSITE" id="PS00409">
    <property type="entry name" value="PROKAR_NTER_METHYL"/>
    <property type="match status" value="1"/>
</dbReference>
<evidence type="ECO:0000313" key="10">
    <source>
        <dbReference type="Proteomes" id="UP000005017"/>
    </source>
</evidence>
<keyword evidence="4 8" id="KW-0812">Transmembrane</keyword>
<keyword evidence="2" id="KW-1003">Cell membrane</keyword>
<dbReference type="eggNOG" id="COG4537">
    <property type="taxonomic scope" value="Bacteria"/>
</dbReference>
<evidence type="ECO:0000313" key="9">
    <source>
        <dbReference type="EMBL" id="EFC05197.1"/>
    </source>
</evidence>
<dbReference type="Proteomes" id="UP000005017">
    <property type="component" value="Unassembled WGS sequence"/>
</dbReference>
<dbReference type="GO" id="GO:0005886">
    <property type="term" value="C:plasma membrane"/>
    <property type="evidence" value="ECO:0007669"/>
    <property type="project" value="UniProtKB-SubCell"/>
</dbReference>
<dbReference type="SUPFAM" id="SSF54523">
    <property type="entry name" value="Pili subunits"/>
    <property type="match status" value="1"/>
</dbReference>
<dbReference type="AlphaFoldDB" id="D2MQC8"/>
<dbReference type="STRING" id="679192.HMPREF9013_0479"/>
<comment type="similarity">
    <text evidence="7">Belongs to the ComGC family.</text>
</comment>
<dbReference type="NCBIfam" id="NF040999">
    <property type="entry name" value="pilin_ComGC"/>
    <property type="match status" value="1"/>
</dbReference>
<keyword evidence="3" id="KW-0488">Methylation</keyword>
<organism evidence="9 10">
    <name type="scientific">Bulleidia extructa W1219</name>
    <dbReference type="NCBI Taxonomy" id="679192"/>
    <lineage>
        <taxon>Bacteria</taxon>
        <taxon>Bacillati</taxon>
        <taxon>Bacillota</taxon>
        <taxon>Erysipelotrichia</taxon>
        <taxon>Erysipelotrichales</taxon>
        <taxon>Erysipelotrichaceae</taxon>
        <taxon>Bulleidia</taxon>
    </lineage>
</organism>